<organismHost>
    <name type="scientific">Acanthamoeba</name>
    <dbReference type="NCBI Taxonomy" id="5754"/>
</organismHost>
<protein>
    <submittedName>
        <fullName evidence="2">Uncharacterized protein</fullName>
    </submittedName>
</protein>
<dbReference type="Proteomes" id="UP000029780">
    <property type="component" value="Segment"/>
</dbReference>
<evidence type="ECO:0000313" key="3">
    <source>
        <dbReference type="Proteomes" id="UP000029780"/>
    </source>
</evidence>
<feature type="coiled-coil region" evidence="1">
    <location>
        <begin position="115"/>
        <end position="156"/>
    </location>
</feature>
<organism evidence="2 3">
    <name type="scientific">Marseillevirus marseillevirus</name>
    <name type="common">GBM</name>
    <dbReference type="NCBI Taxonomy" id="694581"/>
    <lineage>
        <taxon>Viruses</taxon>
        <taxon>Varidnaviria</taxon>
        <taxon>Bamfordvirae</taxon>
        <taxon>Nucleocytoviricota</taxon>
        <taxon>Megaviricetes</taxon>
        <taxon>Pimascovirales</taxon>
        <taxon>Pimascovirales incertae sedis</taxon>
        <taxon>Marseilleviridae</taxon>
        <taxon>Marseillevirus</taxon>
        <taxon>Marseillevirus massiliense</taxon>
    </lineage>
</organism>
<gene>
    <name evidence="2" type="ORF">MAR_ORF095</name>
</gene>
<name>D2XAA3_GBMV</name>
<keyword evidence="3" id="KW-1185">Reference proteome</keyword>
<dbReference type="GeneID" id="8746332"/>
<dbReference type="KEGG" id="vg:8746332"/>
<dbReference type="RefSeq" id="YP_003406842.1">
    <property type="nucleotide sequence ID" value="NC_013756.1"/>
</dbReference>
<evidence type="ECO:0000313" key="2">
    <source>
        <dbReference type="EMBL" id="ADB03880.1"/>
    </source>
</evidence>
<reference evidence="2 3" key="1">
    <citation type="journal article" date="2009" name="Proc. Natl. Acad. Sci. U.S.A.">
        <title>Giant Marseillevirus highlights the role of amoebae as a melting pot in emergence of chimeric microorganisms.</title>
        <authorList>
            <person name="Boyer M."/>
            <person name="Yutin N."/>
            <person name="Pagnier I."/>
            <person name="Barrassi L."/>
            <person name="Fournous G."/>
            <person name="Espinosa L."/>
            <person name="Robert C."/>
            <person name="Azza S."/>
            <person name="Sun S."/>
            <person name="Rossmann M.G."/>
            <person name="Suzan-Monti M."/>
            <person name="La Scola B."/>
            <person name="Koonin E.V."/>
            <person name="Raoult D."/>
        </authorList>
    </citation>
    <scope>NUCLEOTIDE SEQUENCE [LARGE SCALE GENOMIC DNA]</scope>
    <source>
        <strain evidence="2 3">T19</strain>
    </source>
</reference>
<sequence length="179" mass="21048">MTQGTWEKIQMTEQRTEEQISEMLKREYLLEEGEFAFKTEISTLEGLPNGPLRRRTKSLWLKQRMNFLAHWMEFTQADGEERISVNGAIIRGAEMENFGTSPFVRQQLSHCPVLANISKERHELLHKKLESLEKEAAEFREKVRKLQRKNRKLKYSPGNVGALKAEQHFRSLETEKLDM</sequence>
<evidence type="ECO:0000256" key="1">
    <source>
        <dbReference type="SAM" id="Coils"/>
    </source>
</evidence>
<proteinExistence type="predicted"/>
<keyword evidence="1" id="KW-0175">Coiled coil</keyword>
<dbReference type="EMBL" id="GU071086">
    <property type="protein sequence ID" value="ADB03880.1"/>
    <property type="molecule type" value="Genomic_DNA"/>
</dbReference>
<accession>D2XAA3</accession>